<protein>
    <recommendedName>
        <fullName evidence="3">Cyclodipeptide synthase</fullName>
    </recommendedName>
</protein>
<reference evidence="6" key="1">
    <citation type="submission" date="2019-02" db="EMBL/GenBank/DDBJ databases">
        <authorList>
            <person name="Gruber-Vodicka R. H."/>
            <person name="Seah K. B. B."/>
        </authorList>
    </citation>
    <scope>NUCLEOTIDE SEQUENCE</scope>
    <source>
        <strain evidence="6">BECK_SA2B12</strain>
        <strain evidence="5">BECK_SA2B15</strain>
        <strain evidence="4">BECK_SA2B20</strain>
    </source>
</reference>
<evidence type="ECO:0000313" key="4">
    <source>
        <dbReference type="EMBL" id="VFK04257.1"/>
    </source>
</evidence>
<evidence type="ECO:0000256" key="1">
    <source>
        <dbReference type="ARBA" id="ARBA00006034"/>
    </source>
</evidence>
<dbReference type="GO" id="GO:0016755">
    <property type="term" value="F:aminoacyltransferase activity"/>
    <property type="evidence" value="ECO:0007669"/>
    <property type="project" value="InterPro"/>
</dbReference>
<organism evidence="6">
    <name type="scientific">Candidatus Kentrum eta</name>
    <dbReference type="NCBI Taxonomy" id="2126337"/>
    <lineage>
        <taxon>Bacteria</taxon>
        <taxon>Pseudomonadati</taxon>
        <taxon>Pseudomonadota</taxon>
        <taxon>Gammaproteobacteria</taxon>
        <taxon>Candidatus Kentrum</taxon>
    </lineage>
</organism>
<proteinExistence type="inferred from homology"/>
<evidence type="ECO:0000313" key="6">
    <source>
        <dbReference type="EMBL" id="VFK07807.1"/>
    </source>
</evidence>
<sequence length="89" mass="10040">MSIQAFPISDHCRVLYERGEHAVLGISPYNSYFSEHNIKILLEWGWDHFSSLSLLIPDEASQYTLMALGYDEAKAKKKSADSTSKCNGQ</sequence>
<name>A0A450VSQ2_9GAMM</name>
<dbReference type="AlphaFoldDB" id="A0A450VSQ2"/>
<evidence type="ECO:0000313" key="5">
    <source>
        <dbReference type="EMBL" id="VFK04532.1"/>
    </source>
</evidence>
<dbReference type="InterPro" id="IPR038622">
    <property type="entry name" value="CDPS_sf"/>
</dbReference>
<gene>
    <name evidence="5" type="ORF">BECKH772A_GA0070896_104262</name>
    <name evidence="4" type="ORF">BECKH772B_GA0070898_104232</name>
    <name evidence="6" type="ORF">BECKH772C_GA0070978_104562</name>
</gene>
<dbReference type="EMBL" id="CAADFJ010000456">
    <property type="protein sequence ID" value="VFK07807.1"/>
    <property type="molecule type" value="Genomic_DNA"/>
</dbReference>
<dbReference type="InterPro" id="IPR030903">
    <property type="entry name" value="CDPS"/>
</dbReference>
<dbReference type="NCBIfam" id="TIGR04539">
    <property type="entry name" value="tRNA_cyclodipep"/>
    <property type="match status" value="1"/>
</dbReference>
<keyword evidence="2" id="KW-0808">Transferase</keyword>
<comment type="similarity">
    <text evidence="1">Belongs to the CDPS family.</text>
</comment>
<dbReference type="EMBL" id="CAADFI010000423">
    <property type="protein sequence ID" value="VFK04257.1"/>
    <property type="molecule type" value="Genomic_DNA"/>
</dbReference>
<evidence type="ECO:0000256" key="2">
    <source>
        <dbReference type="ARBA" id="ARBA00022679"/>
    </source>
</evidence>
<accession>A0A450VSQ2</accession>
<dbReference type="Gene3D" id="3.40.50.11710">
    <property type="entry name" value="Cyclodipeptide synthase"/>
    <property type="match status" value="1"/>
</dbReference>
<evidence type="ECO:0000256" key="3">
    <source>
        <dbReference type="ARBA" id="ARBA00030771"/>
    </source>
</evidence>
<dbReference type="EMBL" id="CAADFG010000426">
    <property type="protein sequence ID" value="VFK04532.1"/>
    <property type="molecule type" value="Genomic_DNA"/>
</dbReference>
<dbReference type="Pfam" id="PF16715">
    <property type="entry name" value="CDPS"/>
    <property type="match status" value="1"/>
</dbReference>